<dbReference type="InterPro" id="IPR043682">
    <property type="entry name" value="RqcH_bacterial"/>
</dbReference>
<dbReference type="Proteomes" id="UP000644115">
    <property type="component" value="Unassembled WGS sequence"/>
</dbReference>
<evidence type="ECO:0000256" key="2">
    <source>
        <dbReference type="ARBA" id="ARBA00022730"/>
    </source>
</evidence>
<evidence type="ECO:0000313" key="7">
    <source>
        <dbReference type="EMBL" id="MBC5999315.1"/>
    </source>
</evidence>
<dbReference type="RefSeq" id="WP_249286765.1">
    <property type="nucleotide sequence ID" value="NZ_JACRWC010000058.1"/>
</dbReference>
<comment type="function">
    <text evidence="5">Key component of the ribosome quality control system (RQC), a ribosome-associated complex that mediates the extraction of incompletely synthesized nascent chains from stalled ribosomes and their subsequent degradation. RqcH recruits Ala-charged tRNA, and with RqcP directs the elongation of stalled nascent chains on 50S ribosomal subunits, leading to non-templated C-terminal alanine extensions (Ala tail). The Ala tail promotes nascent chain degradation. May add between 1 and at least 8 Ala residues. Binds to stalled 50S ribosomal subunits.</text>
</comment>
<protein>
    <recommendedName>
        <fullName evidence="5">Rqc2 homolog RqcH</fullName>
        <shortName evidence="5">RqcH</shortName>
    </recommendedName>
</protein>
<dbReference type="Pfam" id="PF05670">
    <property type="entry name" value="NFACT-R_1"/>
    <property type="match status" value="1"/>
</dbReference>
<evidence type="ECO:0000256" key="5">
    <source>
        <dbReference type="HAMAP-Rule" id="MF_00844"/>
    </source>
</evidence>
<dbReference type="FunFam" id="2.30.310.10:FF:000004">
    <property type="entry name" value="Fibronectin-binding protein A"/>
    <property type="match status" value="1"/>
</dbReference>
<evidence type="ECO:0000256" key="3">
    <source>
        <dbReference type="ARBA" id="ARBA00022884"/>
    </source>
</evidence>
<comment type="caution">
    <text evidence="7">The sequence shown here is derived from an EMBL/GenBank/DDBJ whole genome shotgun (WGS) entry which is preliminary data.</text>
</comment>
<name>A0A923NFP1_9FIRM</name>
<dbReference type="HAMAP" id="MF_00844_B">
    <property type="entry name" value="RqcH_B"/>
    <property type="match status" value="1"/>
</dbReference>
<proteinExistence type="inferred from homology"/>
<comment type="similarity">
    <text evidence="5">Belongs to the NEMF family.</text>
</comment>
<evidence type="ECO:0000313" key="8">
    <source>
        <dbReference type="Proteomes" id="UP000644115"/>
    </source>
</evidence>
<keyword evidence="4 5" id="KW-0648">Protein biosynthesis</keyword>
<dbReference type="PANTHER" id="PTHR15239:SF6">
    <property type="entry name" value="RIBOSOME QUALITY CONTROL COMPLEX SUBUNIT NEMF"/>
    <property type="match status" value="1"/>
</dbReference>
<keyword evidence="8" id="KW-1185">Reference proteome</keyword>
<keyword evidence="2 5" id="KW-0699">rRNA-binding</keyword>
<evidence type="ECO:0000256" key="4">
    <source>
        <dbReference type="ARBA" id="ARBA00022917"/>
    </source>
</evidence>
<gene>
    <name evidence="5" type="primary">rqcH</name>
    <name evidence="7" type="ORF">H8876_04815</name>
</gene>
<organism evidence="7 8">
    <name type="scientific">Lentihominibacter faecis</name>
    <dbReference type="NCBI Taxonomy" id="2764712"/>
    <lineage>
        <taxon>Bacteria</taxon>
        <taxon>Bacillati</taxon>
        <taxon>Bacillota</taxon>
        <taxon>Clostridia</taxon>
        <taxon>Peptostreptococcales</taxon>
        <taxon>Anaerovoracaceae</taxon>
        <taxon>Lentihominibacter</taxon>
    </lineage>
</organism>
<evidence type="ECO:0000259" key="6">
    <source>
        <dbReference type="Pfam" id="PF05670"/>
    </source>
</evidence>
<dbReference type="PANTHER" id="PTHR15239">
    <property type="entry name" value="NUCLEAR EXPORT MEDIATOR FACTOR NEMF"/>
    <property type="match status" value="1"/>
</dbReference>
<feature type="coiled-coil region" evidence="5">
    <location>
        <begin position="387"/>
        <end position="421"/>
    </location>
</feature>
<keyword evidence="5" id="KW-0175">Coiled coil</keyword>
<comment type="subunit">
    <text evidence="5">Associates with stalled 50S ribosomal subunits. Binds to RqcP.</text>
</comment>
<dbReference type="GO" id="GO:0019843">
    <property type="term" value="F:rRNA binding"/>
    <property type="evidence" value="ECO:0007669"/>
    <property type="project" value="UniProtKB-UniRule"/>
</dbReference>
<keyword evidence="3 5" id="KW-0694">RNA-binding</keyword>
<keyword evidence="1 5" id="KW-0820">tRNA-binding</keyword>
<dbReference type="GO" id="GO:0072344">
    <property type="term" value="P:rescue of stalled ribosome"/>
    <property type="evidence" value="ECO:0007669"/>
    <property type="project" value="UniProtKB-UniRule"/>
</dbReference>
<dbReference type="InterPro" id="IPR051608">
    <property type="entry name" value="RQC_Subunit_NEMF"/>
</dbReference>
<dbReference type="GO" id="GO:0000049">
    <property type="term" value="F:tRNA binding"/>
    <property type="evidence" value="ECO:0007669"/>
    <property type="project" value="UniProtKB-UniRule"/>
</dbReference>
<dbReference type="GO" id="GO:1990112">
    <property type="term" value="C:RQC complex"/>
    <property type="evidence" value="ECO:0007669"/>
    <property type="project" value="TreeGrafter"/>
</dbReference>
<dbReference type="Pfam" id="PF05833">
    <property type="entry name" value="NFACT_N"/>
    <property type="match status" value="1"/>
</dbReference>
<sequence length="579" mass="65051">MSYDGVATAAAVSELQQNLTLGKIEKIYQPHSEQLIFNIHTKAGRKKLLLSVSGNHAGAYLTETVPENPASPPVFCMVMRKHLNAGRITQIQQHENDRIIEILLETVNEMGFSVNKKLIIEIMGKHSNVILTDMTSGKIIDSIKHISIDVNRARQILPGKLYEYPPAQKKIPFTKITREEILQLLTDPLQPGRCLLSGIQGLSPALAETLASDLPSASDAAKEFASSVYSRLQKLIQEIREHTFTPVVYLDGAGKPVDFHITDLSIYGTDYTAKSFDTFSQAAEFYFQNRESSNLLKQKSGDLIRIINGDLSRLRHKTQKLNEDLYRAENSDKYRLYGELLTANLHQVKPGASSVTVISYYDGSEVKIPLDPKYAPSKNAQIYYKKYGKAKTAVKEKKIQLEEVSQEIDYLESVLEFTEKAHSVEELRTIRQELTDSGFLRYRKNRNTKEKPSKPSPYAYTLTSGKRVFAGRNNKENDWLTLKKASSTDIWFHTKDIPGSHVILFTEGQEPSKEELFEAAAIAAWHSKGSSSENVPVDYTRVKYVKKPAGSKPGMVIFTHNKTLYVDPALPGPDHTAEK</sequence>
<dbReference type="Gene3D" id="2.30.310.10">
    <property type="entry name" value="ibrinogen binding protein from staphylococcus aureus domain"/>
    <property type="match status" value="1"/>
</dbReference>
<evidence type="ECO:0000256" key="1">
    <source>
        <dbReference type="ARBA" id="ARBA00022555"/>
    </source>
</evidence>
<dbReference type="InterPro" id="IPR008532">
    <property type="entry name" value="NFACT_RNA-bd"/>
</dbReference>
<dbReference type="AlphaFoldDB" id="A0A923NFP1"/>
<dbReference type="EMBL" id="JACRWC010000058">
    <property type="protein sequence ID" value="MBC5999315.1"/>
    <property type="molecule type" value="Genomic_DNA"/>
</dbReference>
<feature type="domain" description="NFACT RNA-binding" evidence="6">
    <location>
        <begin position="460"/>
        <end position="554"/>
    </location>
</feature>
<accession>A0A923NFP1</accession>
<dbReference type="GO" id="GO:0043023">
    <property type="term" value="F:ribosomal large subunit binding"/>
    <property type="evidence" value="ECO:0007669"/>
    <property type="project" value="UniProtKB-UniRule"/>
</dbReference>
<reference evidence="7" key="1">
    <citation type="submission" date="2020-08" db="EMBL/GenBank/DDBJ databases">
        <authorList>
            <person name="Liu C."/>
            <person name="Sun Q."/>
        </authorList>
    </citation>
    <scope>NUCLEOTIDE SEQUENCE</scope>
    <source>
        <strain evidence="7">BX16</strain>
    </source>
</reference>